<feature type="domain" description="Helicase MOV-10 Ig-like" evidence="16">
    <location>
        <begin position="119"/>
        <end position="237"/>
    </location>
</feature>
<comment type="subcellular location">
    <subcellularLocation>
        <location evidence="1">Cytoplasm</location>
        <location evidence="1">P-body</location>
    </subcellularLocation>
</comment>
<dbReference type="SUPFAM" id="SSF52540">
    <property type="entry name" value="P-loop containing nucleoside triphosphate hydrolases"/>
    <property type="match status" value="1"/>
</dbReference>
<dbReference type="OrthoDB" id="6513042at2759"/>
<dbReference type="KEGG" id="pvt:110072344"/>
<dbReference type="GO" id="GO:0005524">
    <property type="term" value="F:ATP binding"/>
    <property type="evidence" value="ECO:0007669"/>
    <property type="project" value="UniProtKB-KW"/>
</dbReference>
<dbReference type="InterPro" id="IPR049079">
    <property type="entry name" value="Mov-10_helical"/>
</dbReference>
<gene>
    <name evidence="20" type="primary">MOV10</name>
</gene>
<proteinExistence type="inferred from homology"/>
<dbReference type="PANTHER" id="PTHR45418:SF1">
    <property type="entry name" value="CANCER_TESTIS ANTIGEN 55"/>
    <property type="match status" value="1"/>
</dbReference>
<feature type="domain" description="DNA2/NAM7 helicase helicase" evidence="13">
    <location>
        <begin position="603"/>
        <end position="685"/>
    </location>
</feature>
<dbReference type="InterPro" id="IPR049080">
    <property type="entry name" value="MOV-10-like_beta-barrel"/>
</dbReference>
<keyword evidence="19" id="KW-1185">Reference proteome</keyword>
<name>A0A6J0SIU3_9SAUR</name>
<keyword evidence="6" id="KW-0378">Hydrolase</keyword>
<dbReference type="FunCoup" id="A0A6J0SIU3">
    <property type="interactions" value="34"/>
</dbReference>
<evidence type="ECO:0000256" key="4">
    <source>
        <dbReference type="ARBA" id="ARBA00022490"/>
    </source>
</evidence>
<evidence type="ECO:0000256" key="6">
    <source>
        <dbReference type="ARBA" id="ARBA00022801"/>
    </source>
</evidence>
<dbReference type="GeneID" id="110072344"/>
<evidence type="ECO:0000259" key="18">
    <source>
        <dbReference type="Pfam" id="PF21635"/>
    </source>
</evidence>
<dbReference type="InParanoid" id="A0A6J0SIU3"/>
<feature type="domain" description="Helicase MOV-10 N-terminal" evidence="15">
    <location>
        <begin position="10"/>
        <end position="75"/>
    </location>
</feature>
<evidence type="ECO:0000259" key="13">
    <source>
        <dbReference type="Pfam" id="PF13086"/>
    </source>
</evidence>
<evidence type="ECO:0000256" key="11">
    <source>
        <dbReference type="ARBA" id="ARBA00047984"/>
    </source>
</evidence>
<evidence type="ECO:0000256" key="1">
    <source>
        <dbReference type="ARBA" id="ARBA00004201"/>
    </source>
</evidence>
<feature type="domain" description="Helicase MOV-10-like beta-barrel" evidence="17">
    <location>
        <begin position="355"/>
        <end position="439"/>
    </location>
</feature>
<dbReference type="CDD" id="cd18808">
    <property type="entry name" value="SF1_C_Upf1"/>
    <property type="match status" value="1"/>
</dbReference>
<dbReference type="GO" id="GO:0016787">
    <property type="term" value="F:hydrolase activity"/>
    <property type="evidence" value="ECO:0007669"/>
    <property type="project" value="UniProtKB-KW"/>
</dbReference>
<dbReference type="Pfam" id="PF21634">
    <property type="entry name" value="MOV-10_beta-barrel"/>
    <property type="match status" value="1"/>
</dbReference>
<dbReference type="Pfam" id="PF13087">
    <property type="entry name" value="AAA_12"/>
    <property type="match status" value="1"/>
</dbReference>
<evidence type="ECO:0000256" key="2">
    <source>
        <dbReference type="ARBA" id="ARBA00005601"/>
    </source>
</evidence>
<dbReference type="Proteomes" id="UP001652642">
    <property type="component" value="Chromosome 4"/>
</dbReference>
<keyword evidence="4" id="KW-0963">Cytoplasm</keyword>
<keyword evidence="8" id="KW-0067">ATP-binding</keyword>
<dbReference type="InterPro" id="IPR041677">
    <property type="entry name" value="DNA2/NAM7_AAA_11"/>
</dbReference>
<dbReference type="RefSeq" id="XP_020636266.2">
    <property type="nucleotide sequence ID" value="XM_020780607.2"/>
</dbReference>
<evidence type="ECO:0000256" key="7">
    <source>
        <dbReference type="ARBA" id="ARBA00022806"/>
    </source>
</evidence>
<keyword evidence="7 20" id="KW-0347">Helicase</keyword>
<evidence type="ECO:0000259" key="16">
    <source>
        <dbReference type="Pfam" id="PF21633"/>
    </source>
</evidence>
<dbReference type="GO" id="GO:0032574">
    <property type="term" value="F:5'-3' RNA helicase activity"/>
    <property type="evidence" value="ECO:0007669"/>
    <property type="project" value="InterPro"/>
</dbReference>
<feature type="domain" description="DNA2/NAM7 helicase-like C-terminal" evidence="14">
    <location>
        <begin position="695"/>
        <end position="917"/>
    </location>
</feature>
<dbReference type="InterPro" id="IPR026122">
    <property type="entry name" value="MOV-10/SDE3_DEXXQ/H-box"/>
</dbReference>
<dbReference type="CTD" id="4343"/>
<comment type="similarity">
    <text evidence="2">Belongs to the DNA2/NAM7 helicase family. SDE3 subfamily.</text>
</comment>
<evidence type="ECO:0000256" key="5">
    <source>
        <dbReference type="ARBA" id="ARBA00022741"/>
    </source>
</evidence>
<dbReference type="Pfam" id="PF21632">
    <property type="entry name" value="MOV-10_N"/>
    <property type="match status" value="1"/>
</dbReference>
<dbReference type="Pfam" id="PF13086">
    <property type="entry name" value="AAA_11"/>
    <property type="match status" value="2"/>
</dbReference>
<comment type="catalytic activity">
    <reaction evidence="11">
        <text>ATP + H2O = ADP + phosphate + H(+)</text>
        <dbReference type="Rhea" id="RHEA:13065"/>
        <dbReference type="ChEBI" id="CHEBI:15377"/>
        <dbReference type="ChEBI" id="CHEBI:15378"/>
        <dbReference type="ChEBI" id="CHEBI:30616"/>
        <dbReference type="ChEBI" id="CHEBI:43474"/>
        <dbReference type="ChEBI" id="CHEBI:456216"/>
        <dbReference type="EC" id="3.6.4.13"/>
    </reaction>
</comment>
<dbReference type="InterPro" id="IPR047187">
    <property type="entry name" value="SF1_C_Upf1"/>
</dbReference>
<keyword evidence="9" id="KW-0694">RNA-binding</keyword>
<dbReference type="Pfam" id="PF21633">
    <property type="entry name" value="MOV-10_Ig-like"/>
    <property type="match status" value="1"/>
</dbReference>
<dbReference type="InterPro" id="IPR041679">
    <property type="entry name" value="DNA2/NAM7-like_C"/>
</dbReference>
<dbReference type="InterPro" id="IPR049077">
    <property type="entry name" value="MOV-10_Ig-like"/>
</dbReference>
<reference evidence="20" key="1">
    <citation type="submission" date="2025-08" db="UniProtKB">
        <authorList>
            <consortium name="RefSeq"/>
        </authorList>
    </citation>
    <scope>IDENTIFICATION</scope>
</reference>
<dbReference type="Gene3D" id="3.40.50.300">
    <property type="entry name" value="P-loop containing nucleotide triphosphate hydrolases"/>
    <property type="match status" value="2"/>
</dbReference>
<evidence type="ECO:0000256" key="3">
    <source>
        <dbReference type="ARBA" id="ARBA00012552"/>
    </source>
</evidence>
<keyword evidence="5" id="KW-0547">Nucleotide-binding</keyword>
<evidence type="ECO:0000256" key="10">
    <source>
        <dbReference type="ARBA" id="ARBA00023158"/>
    </source>
</evidence>
<dbReference type="PANTHER" id="PTHR45418">
    <property type="entry name" value="CANCER/TESTIS ANTIGEN 55"/>
    <property type="match status" value="1"/>
</dbReference>
<accession>A0A6J0SIU3</accession>
<dbReference type="Pfam" id="PF21635">
    <property type="entry name" value="Mov-10_helical"/>
    <property type="match status" value="1"/>
</dbReference>
<dbReference type="CDD" id="cd18038">
    <property type="entry name" value="DEXXQc_Helz-like"/>
    <property type="match status" value="1"/>
</dbReference>
<evidence type="ECO:0000259" key="15">
    <source>
        <dbReference type="Pfam" id="PF21632"/>
    </source>
</evidence>
<evidence type="ECO:0000259" key="17">
    <source>
        <dbReference type="Pfam" id="PF21634"/>
    </source>
</evidence>
<evidence type="ECO:0000256" key="9">
    <source>
        <dbReference type="ARBA" id="ARBA00022884"/>
    </source>
</evidence>
<evidence type="ECO:0000259" key="14">
    <source>
        <dbReference type="Pfam" id="PF13087"/>
    </source>
</evidence>
<dbReference type="InterPro" id="IPR027417">
    <property type="entry name" value="P-loop_NTPase"/>
</dbReference>
<feature type="region of interest" description="Disordered" evidence="12">
    <location>
        <begin position="91"/>
        <end position="117"/>
    </location>
</feature>
<dbReference type="InterPro" id="IPR049075">
    <property type="entry name" value="MOV-10_N"/>
</dbReference>
<evidence type="ECO:0000256" key="8">
    <source>
        <dbReference type="ARBA" id="ARBA00022840"/>
    </source>
</evidence>
<organism evidence="19 20">
    <name type="scientific">Pogona vitticeps</name>
    <name type="common">central bearded dragon</name>
    <dbReference type="NCBI Taxonomy" id="103695"/>
    <lineage>
        <taxon>Eukaryota</taxon>
        <taxon>Metazoa</taxon>
        <taxon>Chordata</taxon>
        <taxon>Craniata</taxon>
        <taxon>Vertebrata</taxon>
        <taxon>Euteleostomi</taxon>
        <taxon>Lepidosauria</taxon>
        <taxon>Squamata</taxon>
        <taxon>Bifurcata</taxon>
        <taxon>Unidentata</taxon>
        <taxon>Episquamata</taxon>
        <taxon>Toxicofera</taxon>
        <taxon>Iguania</taxon>
        <taxon>Acrodonta</taxon>
        <taxon>Agamidae</taxon>
        <taxon>Amphibolurinae</taxon>
        <taxon>Pogona</taxon>
    </lineage>
</organism>
<feature type="domain" description="Helicase MOV-10 helical" evidence="18">
    <location>
        <begin position="287"/>
        <end position="354"/>
    </location>
</feature>
<evidence type="ECO:0000313" key="20">
    <source>
        <dbReference type="RefSeq" id="XP_020636266.2"/>
    </source>
</evidence>
<dbReference type="GO" id="GO:0003723">
    <property type="term" value="F:RNA binding"/>
    <property type="evidence" value="ECO:0007669"/>
    <property type="project" value="UniProtKB-KW"/>
</dbReference>
<dbReference type="GO" id="GO:0031047">
    <property type="term" value="P:regulatory ncRNA-mediated gene silencing"/>
    <property type="evidence" value="ECO:0007669"/>
    <property type="project" value="UniProtKB-KW"/>
</dbReference>
<dbReference type="EC" id="3.6.4.13" evidence="3"/>
<feature type="domain" description="DNA2/NAM7 helicase helicase" evidence="13">
    <location>
        <begin position="492"/>
        <end position="591"/>
    </location>
</feature>
<dbReference type="AlphaFoldDB" id="A0A6J0SIU3"/>
<sequence length="993" mass="113424">MPKRTLKETRAIGEQFVQFLKDSGRQVIKDREQLKTIYNQEFRYRDNENRPNFSSVLYVLGVCGRATIQGKLVHFGKVKRRIKLTDQYWKPQNDAGEQPAQDPSPGAGPPPRRSRAKERAEFFSMKNDVEVVSKFDQGNGEIRFHVSPKKPIVVPISVKNNGENEVTFCKYRKLNKQHEFTIEISERPPLRLPPGATCKILVHCLTQEYGFFSLAVKFEFTSEQTGPFFIGRFVSAVCNSEFAEELAPTAAYQPYQAKLHRPQMVTIVDGIPPNDSLQYELQREMPLKMYKYPPELKDLVKCLNEKQTLHDDTRAKVDKLQSDLKAPLQFDNYRAKFCLLLFLEEIQMEVDIHRYDMHDVCMVPNGNLLVLKVPGVAENRPSVLKGDHLFATLAEEQTHHPVVQYKGYVHAVELDKVKLGFCERLQSKFIKNMKFNVTFTFNRLPLRVQHRAAELAQERQLHQLLFPSMSYGTSLLSTGHGLSFCNRSLEKNEEQKRAIYQVVSGASRPAPYIIFGPPGTGKTVTMVEAIKQVLLHIEGSHVLVCAPSNSACDLLCQLLKEHLEKRTIYRMNASSRDYNAIPEDVKPFCNWDATRNCPVYPSKETLQNYRVIITTLVPAGRLVSAKFPPGHFSHVFIDESGYAIETETLIAVAGILTTVDPKTNPKGGQLVLAGDPQQLGPILRSPLGTEHGLGLSLLERLMRQNPLYQKKDGRYNPQCITKLLRNYRSHAAILKYPNETFYDGELQEHADRLITESYCSWKELVQQGFPIIFHGVCGEDQREENSPSFFNTAEINVLIEYLKKLLLEGQGKKGQSQISPKEIGIISPYRKQVQKIRFAINKVSGLKNLNNIKDLKVGSVEEFQGQERRVVLISTVRSSNRYSAFHDEFHLGFLKNPKRFNVAITRAKALLIIIGNPRTLAKDLHWGEFLKYCRKNNAYRGYHYVEGETEEEEDEEVLAAELCSLSLNRQPVENNIGESHIQQQVEPEWRHDH</sequence>
<keyword evidence="10" id="KW-0943">RNA-mediated gene silencing</keyword>
<dbReference type="GO" id="GO:0000932">
    <property type="term" value="C:P-body"/>
    <property type="evidence" value="ECO:0007669"/>
    <property type="project" value="UniProtKB-SubCell"/>
</dbReference>
<protein>
    <recommendedName>
        <fullName evidence="3">RNA helicase</fullName>
        <ecNumber evidence="3">3.6.4.13</ecNumber>
    </recommendedName>
</protein>
<evidence type="ECO:0000256" key="12">
    <source>
        <dbReference type="SAM" id="MobiDB-lite"/>
    </source>
</evidence>
<evidence type="ECO:0000313" key="19">
    <source>
        <dbReference type="Proteomes" id="UP001652642"/>
    </source>
</evidence>